<name>A0A328BCH1_9BACT</name>
<dbReference type="AlphaFoldDB" id="A0A328BCH1"/>
<gene>
    <name evidence="1" type="ORF">DLM85_18565</name>
</gene>
<comment type="caution">
    <text evidence="1">The sequence shown here is derived from an EMBL/GenBank/DDBJ whole genome shotgun (WGS) entry which is preliminary data.</text>
</comment>
<organism evidence="1 2">
    <name type="scientific">Hymenobacter edaphi</name>
    <dbReference type="NCBI Taxonomy" id="2211146"/>
    <lineage>
        <taxon>Bacteria</taxon>
        <taxon>Pseudomonadati</taxon>
        <taxon>Bacteroidota</taxon>
        <taxon>Cytophagia</taxon>
        <taxon>Cytophagales</taxon>
        <taxon>Hymenobacteraceae</taxon>
        <taxon>Hymenobacter</taxon>
    </lineage>
</organism>
<evidence type="ECO:0000313" key="1">
    <source>
        <dbReference type="EMBL" id="RAK64687.1"/>
    </source>
</evidence>
<keyword evidence="2" id="KW-1185">Reference proteome</keyword>
<dbReference type="EMBL" id="QHKM01000006">
    <property type="protein sequence ID" value="RAK64687.1"/>
    <property type="molecule type" value="Genomic_DNA"/>
</dbReference>
<dbReference type="Proteomes" id="UP000248553">
    <property type="component" value="Unassembled WGS sequence"/>
</dbReference>
<accession>A0A328BCH1</accession>
<sequence>MRFVNSRGFRLSLYRVPGVEAPGDSVPLPPYSFPDYTSDLLRPEPAPACGEFFQAERRRLRYVGRYLPVALDYALVRDLSGSYPGGPLNANSAYFPLLAVADTLPDVVVVSFNEHAFARFPVVRRPLRLPFGPVRYADTVRVAGQLLRGVYQYELSTFGLSAGAVAPSRLYFQPGQGVVGFTYTNDEEWARY</sequence>
<protein>
    <submittedName>
        <fullName evidence="1">Uncharacterized protein</fullName>
    </submittedName>
</protein>
<proteinExistence type="predicted"/>
<evidence type="ECO:0000313" key="2">
    <source>
        <dbReference type="Proteomes" id="UP000248553"/>
    </source>
</evidence>
<reference evidence="2" key="1">
    <citation type="submission" date="2018-05" db="EMBL/GenBank/DDBJ databases">
        <authorList>
            <person name="Nie L."/>
        </authorList>
    </citation>
    <scope>NUCLEOTIDE SEQUENCE [LARGE SCALE GENOMIC DNA]</scope>
    <source>
        <strain evidence="2">NL</strain>
    </source>
</reference>